<dbReference type="AlphaFoldDB" id="A0A448VHR4"/>
<dbReference type="EMBL" id="LR134533">
    <property type="protein sequence ID" value="VEJ49298.1"/>
    <property type="molecule type" value="Genomic_DNA"/>
</dbReference>
<reference evidence="1 2" key="1">
    <citation type="submission" date="2018-12" db="EMBL/GenBank/DDBJ databases">
        <authorList>
            <consortium name="Pathogen Informatics"/>
        </authorList>
    </citation>
    <scope>NUCLEOTIDE SEQUENCE [LARGE SCALE GENOMIC DNA]</scope>
    <source>
        <strain evidence="1 2">NCTC12742</strain>
    </source>
</reference>
<dbReference type="PROSITE" id="PS51257">
    <property type="entry name" value="PROKAR_LIPOPROTEIN"/>
    <property type="match status" value="1"/>
</dbReference>
<name>A0A448VHR4_9NEIS</name>
<protein>
    <submittedName>
        <fullName evidence="1">Putative lipoprotein</fullName>
    </submittedName>
</protein>
<dbReference type="RefSeq" id="WP_004284607.1">
    <property type="nucleotide sequence ID" value="NZ_CAUJRG010000003.1"/>
</dbReference>
<evidence type="ECO:0000313" key="2">
    <source>
        <dbReference type="Proteomes" id="UP000272771"/>
    </source>
</evidence>
<accession>A0A448VHR4</accession>
<organism evidence="1 2">
    <name type="scientific">Neisseria weaveri</name>
    <dbReference type="NCBI Taxonomy" id="28091"/>
    <lineage>
        <taxon>Bacteria</taxon>
        <taxon>Pseudomonadati</taxon>
        <taxon>Pseudomonadota</taxon>
        <taxon>Betaproteobacteria</taxon>
        <taxon>Neisseriales</taxon>
        <taxon>Neisseriaceae</taxon>
        <taxon>Neisseria</taxon>
    </lineage>
</organism>
<evidence type="ECO:0000313" key="1">
    <source>
        <dbReference type="EMBL" id="VEJ49298.1"/>
    </source>
</evidence>
<sequence length="195" mass="20872">MSKQWAVCLAVILAACGGQKTEPARQPEQTNVIQEQPKQAVNLCPQSMGVTAEKLLLNMDSGLKATNAPVGILNKNVVQNECGYQVTMETEFGAVFIQLNPKQDVLSVSAGYENKSDLAKNARNMFAVIQTVISTEGRAKLGETEVGNALFEAITDTMLVAKESGAASKDIEYGGNRYTVNVEGSAVAVVARKQF</sequence>
<keyword evidence="1" id="KW-0449">Lipoprotein</keyword>
<dbReference type="Proteomes" id="UP000272771">
    <property type="component" value="Chromosome"/>
</dbReference>
<gene>
    <name evidence="1" type="ORF">NCTC12742_00129</name>
</gene>
<dbReference type="OrthoDB" id="10003057at2"/>
<keyword evidence="2" id="KW-1185">Reference proteome</keyword>
<proteinExistence type="predicted"/>